<sequence>MHKKGIYISSIIPDTSCGAHIAIHRHFVQRNDFDIAVVSYQANTSETSVKFVIPMSKIRKKAQNSRFSKLIWNFHYLWSWFYLPKSVLEYAKKFEPDFVFTVPDNIHSGFALQLSKQLNIPLVVDFQDLFPYSQFIKPYMEPYGWVREFLMKKFRLLNHTADLAFYTSEGMQNFFGGHKNGHVLYPIGDANISNITSEIVNNRFTIAYAGNCYGAYGRMLLQFAKLIKNHDELHLKIFPVGKGWSDEDIQEMKEAGIYQSFMPFEALKKELAAADAFLTVMSFEELEKPFVSTSFTTKWLDYAPYGKPIFVWGPNYSSAYIFAKKYHCGITISTDSAKDLLDVCQKTARDPDTSKVFSENAYKVSQSVLFANNIHEVLKSNINSL</sequence>
<dbReference type="EMBL" id="NGJN01000003">
    <property type="protein sequence ID" value="OZV69241.1"/>
    <property type="molecule type" value="Genomic_DNA"/>
</dbReference>
<accession>A0A265UV94</accession>
<dbReference type="AlphaFoldDB" id="A0A265UV94"/>
<proteinExistence type="predicted"/>
<keyword evidence="2" id="KW-1185">Reference proteome</keyword>
<dbReference type="RefSeq" id="WP_094968014.1">
    <property type="nucleotide sequence ID" value="NZ_NGJN01000003.1"/>
</dbReference>
<dbReference type="OrthoDB" id="9811902at2"/>
<organism evidence="1 2">
    <name type="scientific">Winogradskyella aurantia</name>
    <dbReference type="NCBI Taxonomy" id="1915063"/>
    <lineage>
        <taxon>Bacteria</taxon>
        <taxon>Pseudomonadati</taxon>
        <taxon>Bacteroidota</taxon>
        <taxon>Flavobacteriia</taxon>
        <taxon>Flavobacteriales</taxon>
        <taxon>Flavobacteriaceae</taxon>
        <taxon>Winogradskyella</taxon>
    </lineage>
</organism>
<reference evidence="1 2" key="1">
    <citation type="submission" date="2017-05" db="EMBL/GenBank/DDBJ databases">
        <title>The draft genome sequence of Idiomarina salinarum WNB302.</title>
        <authorList>
            <person name="Sun Y."/>
            <person name="Chen B."/>
            <person name="Du Z."/>
        </authorList>
    </citation>
    <scope>NUCLEOTIDE SEQUENCE [LARGE SCALE GENOMIC DNA]</scope>
    <source>
        <strain evidence="1 2">WNB302</strain>
    </source>
</reference>
<evidence type="ECO:0000313" key="2">
    <source>
        <dbReference type="Proteomes" id="UP000216840"/>
    </source>
</evidence>
<dbReference type="Proteomes" id="UP000216840">
    <property type="component" value="Unassembled WGS sequence"/>
</dbReference>
<gene>
    <name evidence="1" type="ORF">CA834_07230</name>
</gene>
<name>A0A265UV94_9FLAO</name>
<protein>
    <recommendedName>
        <fullName evidence="3">Glycosyltransferase subfamily 4-like N-terminal domain-containing protein</fullName>
    </recommendedName>
</protein>
<evidence type="ECO:0008006" key="3">
    <source>
        <dbReference type="Google" id="ProtNLM"/>
    </source>
</evidence>
<evidence type="ECO:0000313" key="1">
    <source>
        <dbReference type="EMBL" id="OZV69241.1"/>
    </source>
</evidence>
<dbReference type="SUPFAM" id="SSF53756">
    <property type="entry name" value="UDP-Glycosyltransferase/glycogen phosphorylase"/>
    <property type="match status" value="1"/>
</dbReference>
<comment type="caution">
    <text evidence="1">The sequence shown here is derived from an EMBL/GenBank/DDBJ whole genome shotgun (WGS) entry which is preliminary data.</text>
</comment>
<dbReference type="Gene3D" id="3.40.50.2000">
    <property type="entry name" value="Glycogen Phosphorylase B"/>
    <property type="match status" value="1"/>
</dbReference>